<protein>
    <submittedName>
        <fullName evidence="2">Uncharacterized protein</fullName>
    </submittedName>
</protein>
<proteinExistence type="predicted"/>
<evidence type="ECO:0000313" key="2">
    <source>
        <dbReference type="EMBL" id="CAK0808850.1"/>
    </source>
</evidence>
<feature type="non-terminal residue" evidence="2">
    <location>
        <position position="220"/>
    </location>
</feature>
<accession>A0ABN9QRN7</accession>
<name>A0ABN9QRN7_9DINO</name>
<evidence type="ECO:0000313" key="3">
    <source>
        <dbReference type="Proteomes" id="UP001189429"/>
    </source>
</evidence>
<sequence>SQPPCLRAGRPRSRPASSARRPSAPPALRRHVRRPPPRRQRGRVRRRQGRRGGGLRRRWRVRRRAVRGRGVRRRGAHPAVRAQRLPRQRRAGRGRWRGGSWAAGRPAGPDPDPHHGSHAGRRGRAKPGHGRRRPRRAVFRRRARPRHDHAGCLRGVGAAAAHVQGLPLERWHRPRQRPPVRRRGGDSGRLRGGAVRADLRPRARVGGPGGRQRPPDQRRG</sequence>
<feature type="compositionally biased region" description="Basic residues" evidence="1">
    <location>
        <begin position="116"/>
        <end position="147"/>
    </location>
</feature>
<feature type="compositionally biased region" description="Basic residues" evidence="1">
    <location>
        <begin position="28"/>
        <end position="76"/>
    </location>
</feature>
<feature type="compositionally biased region" description="Low complexity" evidence="1">
    <location>
        <begin position="98"/>
        <end position="107"/>
    </location>
</feature>
<organism evidence="2 3">
    <name type="scientific">Prorocentrum cordatum</name>
    <dbReference type="NCBI Taxonomy" id="2364126"/>
    <lineage>
        <taxon>Eukaryota</taxon>
        <taxon>Sar</taxon>
        <taxon>Alveolata</taxon>
        <taxon>Dinophyceae</taxon>
        <taxon>Prorocentrales</taxon>
        <taxon>Prorocentraceae</taxon>
        <taxon>Prorocentrum</taxon>
    </lineage>
</organism>
<feature type="compositionally biased region" description="Basic residues" evidence="1">
    <location>
        <begin position="172"/>
        <end position="182"/>
    </location>
</feature>
<feature type="compositionally biased region" description="Basic residues" evidence="1">
    <location>
        <begin position="84"/>
        <end position="96"/>
    </location>
</feature>
<feature type="region of interest" description="Disordered" evidence="1">
    <location>
        <begin position="1"/>
        <end position="220"/>
    </location>
</feature>
<reference evidence="2" key="1">
    <citation type="submission" date="2023-10" db="EMBL/GenBank/DDBJ databases">
        <authorList>
            <person name="Chen Y."/>
            <person name="Shah S."/>
            <person name="Dougan E. K."/>
            <person name="Thang M."/>
            <person name="Chan C."/>
        </authorList>
    </citation>
    <scope>NUCLEOTIDE SEQUENCE [LARGE SCALE GENOMIC DNA]</scope>
</reference>
<keyword evidence="3" id="KW-1185">Reference proteome</keyword>
<gene>
    <name evidence="2" type="ORF">PCOR1329_LOCUS14308</name>
</gene>
<comment type="caution">
    <text evidence="2">The sequence shown here is derived from an EMBL/GenBank/DDBJ whole genome shotgun (WGS) entry which is preliminary data.</text>
</comment>
<feature type="non-terminal residue" evidence="2">
    <location>
        <position position="1"/>
    </location>
</feature>
<dbReference type="EMBL" id="CAUYUJ010004270">
    <property type="protein sequence ID" value="CAK0808850.1"/>
    <property type="molecule type" value="Genomic_DNA"/>
</dbReference>
<dbReference type="Proteomes" id="UP001189429">
    <property type="component" value="Unassembled WGS sequence"/>
</dbReference>
<evidence type="ECO:0000256" key="1">
    <source>
        <dbReference type="SAM" id="MobiDB-lite"/>
    </source>
</evidence>